<dbReference type="Proteomes" id="UP000823561">
    <property type="component" value="Chromosome 19"/>
</dbReference>
<dbReference type="AlphaFoldDB" id="A0AAV6FRM1"/>
<organism evidence="1 2">
    <name type="scientific">Alosa alosa</name>
    <name type="common">allis shad</name>
    <dbReference type="NCBI Taxonomy" id="278164"/>
    <lineage>
        <taxon>Eukaryota</taxon>
        <taxon>Metazoa</taxon>
        <taxon>Chordata</taxon>
        <taxon>Craniata</taxon>
        <taxon>Vertebrata</taxon>
        <taxon>Euteleostomi</taxon>
        <taxon>Actinopterygii</taxon>
        <taxon>Neopterygii</taxon>
        <taxon>Teleostei</taxon>
        <taxon>Clupei</taxon>
        <taxon>Clupeiformes</taxon>
        <taxon>Clupeoidei</taxon>
        <taxon>Clupeidae</taxon>
        <taxon>Alosa</taxon>
    </lineage>
</organism>
<proteinExistence type="predicted"/>
<name>A0AAV6FRM1_9TELE</name>
<protein>
    <submittedName>
        <fullName evidence="1">Uncharacterized protein</fullName>
    </submittedName>
</protein>
<evidence type="ECO:0000313" key="1">
    <source>
        <dbReference type="EMBL" id="KAG5265343.1"/>
    </source>
</evidence>
<keyword evidence="2" id="KW-1185">Reference proteome</keyword>
<sequence length="119" mass="12722">MKNYSKCPFNAVMELQLHVTSHVWALNSIDIIYIDAALAAGNKKCGRHLGPVILLIALQQKTQDDSTVQHVPAQIGGPYWGFTFHKCANPSEELEAAGFGTALSDANTGPDTLSSLSGP</sequence>
<reference evidence="1" key="1">
    <citation type="submission" date="2020-10" db="EMBL/GenBank/DDBJ databases">
        <title>Chromosome-scale genome assembly of the Allis shad, Alosa alosa.</title>
        <authorList>
            <person name="Margot Z."/>
            <person name="Christophe K."/>
            <person name="Cabau C."/>
            <person name="Louis A."/>
            <person name="Berthelot C."/>
            <person name="Parey E."/>
            <person name="Roest Crollius H."/>
            <person name="Montfort J."/>
            <person name="Robinson-Rechavi M."/>
            <person name="Bucao C."/>
            <person name="Bouchez O."/>
            <person name="Gislard M."/>
            <person name="Lluch J."/>
            <person name="Milhes M."/>
            <person name="Lampietro C."/>
            <person name="Lopez Roques C."/>
            <person name="Donnadieu C."/>
            <person name="Braasch I."/>
            <person name="Desvignes T."/>
            <person name="Postlethwait J."/>
            <person name="Bobe J."/>
            <person name="Guiguen Y."/>
        </authorList>
    </citation>
    <scope>NUCLEOTIDE SEQUENCE</scope>
    <source>
        <strain evidence="1">M-15738</strain>
        <tissue evidence="1">Blood</tissue>
    </source>
</reference>
<comment type="caution">
    <text evidence="1">The sequence shown here is derived from an EMBL/GenBank/DDBJ whole genome shotgun (WGS) entry which is preliminary data.</text>
</comment>
<accession>A0AAV6FRM1</accession>
<gene>
    <name evidence="1" type="ORF">AALO_G00241250</name>
</gene>
<dbReference type="EMBL" id="JADWDJ010000019">
    <property type="protein sequence ID" value="KAG5265343.1"/>
    <property type="molecule type" value="Genomic_DNA"/>
</dbReference>
<evidence type="ECO:0000313" key="2">
    <source>
        <dbReference type="Proteomes" id="UP000823561"/>
    </source>
</evidence>